<name>A0A1H5Z7D9_9ACTN</name>
<sequence>MRTRTPHRAHPHGHADGGWAAEDDDWLDDAIHGAARRRRRVRFLLAVLAACVAIGTAAALTWTLLPAASGKGRASLGDPSHGTARPSATPTPTPTVIPSRGTGKFIRATGSGRKVGRGTLLRYAVEVEGGIGQQADAFARVVDGILADRRGWTAAGKWAFQRVGSARYDFVVRLAAPKTVDRICAKYGLDTESRVNCAGGKEVVVNLRRWLLLTPVYKGRPQLYRALVINHEVGHRLGFDHVTCPRKGRPAPVMQQQIFGMKGCVVNGWPYDSRGRLITGPAVP</sequence>
<accession>A0A1H5Z7D9</accession>
<dbReference type="InterPro" id="IPR022603">
    <property type="entry name" value="DUF3152"/>
</dbReference>
<feature type="domain" description="DUF3152" evidence="3">
    <location>
        <begin position="97"/>
        <end position="261"/>
    </location>
</feature>
<protein>
    <recommendedName>
        <fullName evidence="3">DUF3152 domain-containing protein</fullName>
    </recommendedName>
</protein>
<dbReference type="RefSeq" id="WP_103937824.1">
    <property type="nucleotide sequence ID" value="NZ_FNVO01000004.1"/>
</dbReference>
<evidence type="ECO:0000256" key="2">
    <source>
        <dbReference type="SAM" id="Phobius"/>
    </source>
</evidence>
<feature type="region of interest" description="Disordered" evidence="1">
    <location>
        <begin position="71"/>
        <end position="101"/>
    </location>
</feature>
<reference evidence="5" key="1">
    <citation type="submission" date="2016-10" db="EMBL/GenBank/DDBJ databases">
        <authorList>
            <person name="Varghese N."/>
            <person name="Submissions S."/>
        </authorList>
    </citation>
    <scope>NUCLEOTIDE SEQUENCE [LARGE SCALE GENOMIC DNA]</scope>
    <source>
        <strain evidence="5">DSM 43163</strain>
    </source>
</reference>
<keyword evidence="5" id="KW-1185">Reference proteome</keyword>
<feature type="region of interest" description="Disordered" evidence="1">
    <location>
        <begin position="1"/>
        <end position="21"/>
    </location>
</feature>
<organism evidence="4 5">
    <name type="scientific">Thermomonospora echinospora</name>
    <dbReference type="NCBI Taxonomy" id="1992"/>
    <lineage>
        <taxon>Bacteria</taxon>
        <taxon>Bacillati</taxon>
        <taxon>Actinomycetota</taxon>
        <taxon>Actinomycetes</taxon>
        <taxon>Streptosporangiales</taxon>
        <taxon>Thermomonosporaceae</taxon>
        <taxon>Thermomonospora</taxon>
    </lineage>
</organism>
<dbReference type="AlphaFoldDB" id="A0A1H5Z7D9"/>
<feature type="compositionally biased region" description="Basic residues" evidence="1">
    <location>
        <begin position="1"/>
        <end position="12"/>
    </location>
</feature>
<keyword evidence="2" id="KW-0472">Membrane</keyword>
<proteinExistence type="predicted"/>
<evidence type="ECO:0000313" key="4">
    <source>
        <dbReference type="EMBL" id="SEG32221.1"/>
    </source>
</evidence>
<evidence type="ECO:0000259" key="3">
    <source>
        <dbReference type="Pfam" id="PF11350"/>
    </source>
</evidence>
<feature type="transmembrane region" description="Helical" evidence="2">
    <location>
        <begin position="43"/>
        <end position="65"/>
    </location>
</feature>
<dbReference type="OrthoDB" id="9779865at2"/>
<gene>
    <name evidence="4" type="ORF">SAMN04489712_104399</name>
</gene>
<dbReference type="Proteomes" id="UP000236723">
    <property type="component" value="Unassembled WGS sequence"/>
</dbReference>
<evidence type="ECO:0000256" key="1">
    <source>
        <dbReference type="SAM" id="MobiDB-lite"/>
    </source>
</evidence>
<evidence type="ECO:0000313" key="5">
    <source>
        <dbReference type="Proteomes" id="UP000236723"/>
    </source>
</evidence>
<dbReference type="Pfam" id="PF11350">
    <property type="entry name" value="DUF3152"/>
    <property type="match status" value="1"/>
</dbReference>
<dbReference type="SUPFAM" id="SSF55486">
    <property type="entry name" value="Metalloproteases ('zincins'), catalytic domain"/>
    <property type="match status" value="1"/>
</dbReference>
<keyword evidence="2" id="KW-1133">Transmembrane helix</keyword>
<dbReference type="EMBL" id="FNVO01000004">
    <property type="protein sequence ID" value="SEG32221.1"/>
    <property type="molecule type" value="Genomic_DNA"/>
</dbReference>
<keyword evidence="2" id="KW-0812">Transmembrane</keyword>